<feature type="transmembrane region" description="Helical" evidence="7">
    <location>
        <begin position="251"/>
        <end position="271"/>
    </location>
</feature>
<keyword evidence="9" id="KW-1185">Reference proteome</keyword>
<keyword evidence="3 7" id="KW-0812">Transmembrane</keyword>
<feature type="transmembrane region" description="Helical" evidence="7">
    <location>
        <begin position="142"/>
        <end position="168"/>
    </location>
</feature>
<proteinExistence type="predicted"/>
<keyword evidence="5 7" id="KW-0472">Membrane</keyword>
<dbReference type="PANTHER" id="PTHR30213:SF1">
    <property type="entry name" value="INNER MEMBRANE PROTEIN YHJD"/>
    <property type="match status" value="1"/>
</dbReference>
<dbReference type="OrthoDB" id="9797028at2"/>
<feature type="transmembrane region" description="Helical" evidence="7">
    <location>
        <begin position="33"/>
        <end position="56"/>
    </location>
</feature>
<dbReference type="AlphaFoldDB" id="A0A1H7NY81"/>
<keyword evidence="4 7" id="KW-1133">Transmembrane helix</keyword>
<dbReference type="PIRSF" id="PIRSF035875">
    <property type="entry name" value="RNase_BN"/>
    <property type="match status" value="1"/>
</dbReference>
<gene>
    <name evidence="8" type="ORF">SAMN05421740_104137</name>
</gene>
<dbReference type="NCBIfam" id="TIGR00765">
    <property type="entry name" value="yihY_not_rbn"/>
    <property type="match status" value="1"/>
</dbReference>
<dbReference type="STRING" id="332977.SAMN05421740_104137"/>
<feature type="compositionally biased region" description="Basic and acidic residues" evidence="6">
    <location>
        <begin position="300"/>
        <end position="314"/>
    </location>
</feature>
<sequence>MKSKGFIKRWFTILKNTFNIFMDVKGLKFSASLAYYTIFSLAPLLVLTISLAALFFGQEAAEGKVFEEINGLVGNSTAAQIQEILKNVQLKEDNTLALIIGIGTLLLGATTVFGDMQHSINKIWEIKPKPKRGWVKLITDRLLSSSLVLSLGFLLIVSLIINGLLVIFMDYVRRLFSDLAVYLSLTIETITNFVVISILFGVIFKFLPDVRIQWKDVKAGAFFTAILFMIGRFIIGFYIQTTGPESTYGAAASVIVLLLWVYYTAAILYIGASFTRAYAEYVGSRIAPAEFAVHVEERETEKEVDHIPPADTSKKAAIRK</sequence>
<comment type="subcellular location">
    <subcellularLocation>
        <location evidence="1">Cell membrane</location>
        <topology evidence="1">Multi-pass membrane protein</topology>
    </subcellularLocation>
</comment>
<evidence type="ECO:0000256" key="2">
    <source>
        <dbReference type="ARBA" id="ARBA00022475"/>
    </source>
</evidence>
<dbReference type="PANTHER" id="PTHR30213">
    <property type="entry name" value="INNER MEMBRANE PROTEIN YHJD"/>
    <property type="match status" value="1"/>
</dbReference>
<accession>A0A1H7NY81</accession>
<dbReference type="Pfam" id="PF03631">
    <property type="entry name" value="Virul_fac_BrkB"/>
    <property type="match status" value="1"/>
</dbReference>
<evidence type="ECO:0000313" key="8">
    <source>
        <dbReference type="EMBL" id="SEL28269.1"/>
    </source>
</evidence>
<feature type="transmembrane region" description="Helical" evidence="7">
    <location>
        <begin position="180"/>
        <end position="207"/>
    </location>
</feature>
<evidence type="ECO:0000256" key="1">
    <source>
        <dbReference type="ARBA" id="ARBA00004651"/>
    </source>
</evidence>
<protein>
    <submittedName>
        <fullName evidence="8">Membrane protein</fullName>
    </submittedName>
</protein>
<evidence type="ECO:0000256" key="4">
    <source>
        <dbReference type="ARBA" id="ARBA00022989"/>
    </source>
</evidence>
<feature type="transmembrane region" description="Helical" evidence="7">
    <location>
        <begin position="95"/>
        <end position="114"/>
    </location>
</feature>
<dbReference type="Proteomes" id="UP000198916">
    <property type="component" value="Unassembled WGS sequence"/>
</dbReference>
<evidence type="ECO:0000256" key="3">
    <source>
        <dbReference type="ARBA" id="ARBA00022692"/>
    </source>
</evidence>
<dbReference type="InterPro" id="IPR017039">
    <property type="entry name" value="Virul_fac_BrkB"/>
</dbReference>
<feature type="region of interest" description="Disordered" evidence="6">
    <location>
        <begin position="300"/>
        <end position="320"/>
    </location>
</feature>
<organism evidence="8 9">
    <name type="scientific">Parapedobacter koreensis</name>
    <dbReference type="NCBI Taxonomy" id="332977"/>
    <lineage>
        <taxon>Bacteria</taxon>
        <taxon>Pseudomonadati</taxon>
        <taxon>Bacteroidota</taxon>
        <taxon>Sphingobacteriia</taxon>
        <taxon>Sphingobacteriales</taxon>
        <taxon>Sphingobacteriaceae</taxon>
        <taxon>Parapedobacter</taxon>
    </lineage>
</organism>
<reference evidence="9" key="1">
    <citation type="submission" date="2016-10" db="EMBL/GenBank/DDBJ databases">
        <authorList>
            <person name="Varghese N."/>
            <person name="Submissions S."/>
        </authorList>
    </citation>
    <scope>NUCLEOTIDE SEQUENCE [LARGE SCALE GENOMIC DNA]</scope>
    <source>
        <strain evidence="9">Jip14</strain>
    </source>
</reference>
<dbReference type="RefSeq" id="WP_090605664.1">
    <property type="nucleotide sequence ID" value="NZ_FNZR01000004.1"/>
</dbReference>
<name>A0A1H7NY81_9SPHI</name>
<dbReference type="GO" id="GO:0005886">
    <property type="term" value="C:plasma membrane"/>
    <property type="evidence" value="ECO:0007669"/>
    <property type="project" value="UniProtKB-SubCell"/>
</dbReference>
<dbReference type="EMBL" id="FNZR01000004">
    <property type="protein sequence ID" value="SEL28269.1"/>
    <property type="molecule type" value="Genomic_DNA"/>
</dbReference>
<evidence type="ECO:0000313" key="9">
    <source>
        <dbReference type="Proteomes" id="UP000198916"/>
    </source>
</evidence>
<evidence type="ECO:0000256" key="7">
    <source>
        <dbReference type="SAM" id="Phobius"/>
    </source>
</evidence>
<evidence type="ECO:0000256" key="5">
    <source>
        <dbReference type="ARBA" id="ARBA00023136"/>
    </source>
</evidence>
<evidence type="ECO:0000256" key="6">
    <source>
        <dbReference type="SAM" id="MobiDB-lite"/>
    </source>
</evidence>
<keyword evidence="2" id="KW-1003">Cell membrane</keyword>
<feature type="transmembrane region" description="Helical" evidence="7">
    <location>
        <begin position="219"/>
        <end position="239"/>
    </location>
</feature>